<dbReference type="PROSITE" id="PS50932">
    <property type="entry name" value="HTH_LACI_2"/>
    <property type="match status" value="1"/>
</dbReference>
<accession>A0A172YJX7</accession>
<dbReference type="InterPro" id="IPR010982">
    <property type="entry name" value="Lambda_DNA-bd_dom_sf"/>
</dbReference>
<dbReference type="STRING" id="376489.A5892_06190"/>
<dbReference type="InterPro" id="IPR001761">
    <property type="entry name" value="Peripla_BP/Lac1_sug-bd_dom"/>
</dbReference>
<name>A0A172YJX7_9GAMM</name>
<protein>
    <submittedName>
        <fullName evidence="6">DNA-binding transcriptional regulator FruR</fullName>
    </submittedName>
</protein>
<keyword evidence="1" id="KW-0678">Repressor</keyword>
<keyword evidence="4" id="KW-0804">Transcription</keyword>
<dbReference type="GO" id="GO:0000976">
    <property type="term" value="F:transcription cis-regulatory region binding"/>
    <property type="evidence" value="ECO:0007669"/>
    <property type="project" value="TreeGrafter"/>
</dbReference>
<evidence type="ECO:0000313" key="7">
    <source>
        <dbReference type="Proteomes" id="UP000077875"/>
    </source>
</evidence>
<gene>
    <name evidence="6" type="ORF">A5892_06190</name>
</gene>
<keyword evidence="7" id="KW-1185">Reference proteome</keyword>
<evidence type="ECO:0000256" key="1">
    <source>
        <dbReference type="ARBA" id="ARBA00022491"/>
    </source>
</evidence>
<keyword evidence="3 6" id="KW-0238">DNA-binding</keyword>
<dbReference type="SUPFAM" id="SSF53822">
    <property type="entry name" value="Periplasmic binding protein-like I"/>
    <property type="match status" value="1"/>
</dbReference>
<feature type="domain" description="HTH lacI-type" evidence="5">
    <location>
        <begin position="4"/>
        <end position="61"/>
    </location>
</feature>
<dbReference type="EMBL" id="CP015243">
    <property type="protein sequence ID" value="ANF59527.1"/>
    <property type="molecule type" value="Genomic_DNA"/>
</dbReference>
<evidence type="ECO:0000256" key="4">
    <source>
        <dbReference type="ARBA" id="ARBA00023163"/>
    </source>
</evidence>
<keyword evidence="2" id="KW-0805">Transcription regulation</keyword>
<dbReference type="PROSITE" id="PS00356">
    <property type="entry name" value="HTH_LACI_1"/>
    <property type="match status" value="1"/>
</dbReference>
<dbReference type="InterPro" id="IPR000843">
    <property type="entry name" value="HTH_LacI"/>
</dbReference>
<dbReference type="Pfam" id="PF00356">
    <property type="entry name" value="LacI"/>
    <property type="match status" value="1"/>
</dbReference>
<dbReference type="InterPro" id="IPR028082">
    <property type="entry name" value="Peripla_BP_I"/>
</dbReference>
<dbReference type="KEGG" id="haa:A5892_06190"/>
<dbReference type="SMART" id="SM00354">
    <property type="entry name" value="HTH_LACI"/>
    <property type="match status" value="1"/>
</dbReference>
<dbReference type="Pfam" id="PF00532">
    <property type="entry name" value="Peripla_BP_1"/>
    <property type="match status" value="1"/>
</dbReference>
<reference evidence="6 7" key="1">
    <citation type="submission" date="2016-04" db="EMBL/GenBank/DDBJ databases">
        <title>Complete Genome Sequence of Halotalea alkalilenta IHB B 13600.</title>
        <authorList>
            <person name="Swarnkar M.K."/>
            <person name="Sharma A."/>
            <person name="Kaushal K."/>
            <person name="Soni R."/>
            <person name="Rana S."/>
            <person name="Singh A.K."/>
            <person name="Gulati A."/>
        </authorList>
    </citation>
    <scope>NUCLEOTIDE SEQUENCE [LARGE SCALE GENOMIC DNA]</scope>
    <source>
        <strain evidence="6 7">IHB B 13600</strain>
    </source>
</reference>
<dbReference type="CDD" id="cd01392">
    <property type="entry name" value="HTH_LacI"/>
    <property type="match status" value="1"/>
</dbReference>
<dbReference type="Gene3D" id="1.10.260.40">
    <property type="entry name" value="lambda repressor-like DNA-binding domains"/>
    <property type="match status" value="1"/>
</dbReference>
<dbReference type="SUPFAM" id="SSF47413">
    <property type="entry name" value="lambda repressor-like DNA-binding domains"/>
    <property type="match status" value="1"/>
</dbReference>
<evidence type="ECO:0000256" key="2">
    <source>
        <dbReference type="ARBA" id="ARBA00023015"/>
    </source>
</evidence>
<evidence type="ECO:0000256" key="3">
    <source>
        <dbReference type="ARBA" id="ARBA00023125"/>
    </source>
</evidence>
<dbReference type="Proteomes" id="UP000077875">
    <property type="component" value="Chromosome"/>
</dbReference>
<dbReference type="Gene3D" id="3.40.50.2300">
    <property type="match status" value="2"/>
</dbReference>
<dbReference type="RefSeq" id="WP_064124338.1">
    <property type="nucleotide sequence ID" value="NZ_CP015243.1"/>
</dbReference>
<proteinExistence type="predicted"/>
<dbReference type="FunFam" id="1.10.260.40:FF:000008">
    <property type="entry name" value="Fructose repressor (Catabolite repressor/activator)"/>
    <property type="match status" value="1"/>
</dbReference>
<dbReference type="PANTHER" id="PTHR30146:SF45">
    <property type="entry name" value="CATABOLITE REPRESSOR_ACTIVATOR"/>
    <property type="match status" value="1"/>
</dbReference>
<evidence type="ECO:0000259" key="5">
    <source>
        <dbReference type="PROSITE" id="PS50932"/>
    </source>
</evidence>
<sequence>MKPLTLIEIARLAGVSRTTASYVINGKAKTHRISEATVEKVMAVVDAHGYRIDIQAAALRRGVTRTLGFVVPDLANASYARLAKQLELGARRAGYQLLIGGTNDEPDTERELALSLRARRCDALITASCLSEDDGFYAELMAEGMPVIGVDRPLDPERFACVVGDDCEGARTLTLRTVDESVGKVVWLDAVAQISISRARRRGFDTAMESLDASVVRISATHYDCASGSAAITELLERDGLPDALITASYTLLEGALEALTTRYGSLFDPRLSALRLATFGDDRLLDFLPQRVESLRQRYDQIAALTLEHALGALDGHYRPGHWVVPRSHRSHHRS</sequence>
<evidence type="ECO:0000313" key="6">
    <source>
        <dbReference type="EMBL" id="ANF59527.1"/>
    </source>
</evidence>
<dbReference type="GO" id="GO:0003700">
    <property type="term" value="F:DNA-binding transcription factor activity"/>
    <property type="evidence" value="ECO:0007669"/>
    <property type="project" value="TreeGrafter"/>
</dbReference>
<dbReference type="AlphaFoldDB" id="A0A172YJX7"/>
<dbReference type="NCBIfam" id="NF008452">
    <property type="entry name" value="PRK11303.1"/>
    <property type="match status" value="1"/>
</dbReference>
<dbReference type="PANTHER" id="PTHR30146">
    <property type="entry name" value="LACI-RELATED TRANSCRIPTIONAL REPRESSOR"/>
    <property type="match status" value="1"/>
</dbReference>
<organism evidence="6 7">
    <name type="scientific">Halotalea alkalilenta</name>
    <dbReference type="NCBI Taxonomy" id="376489"/>
    <lineage>
        <taxon>Bacteria</taxon>
        <taxon>Pseudomonadati</taxon>
        <taxon>Pseudomonadota</taxon>
        <taxon>Gammaproteobacteria</taxon>
        <taxon>Oceanospirillales</taxon>
        <taxon>Halomonadaceae</taxon>
        <taxon>Halotalea</taxon>
    </lineage>
</organism>